<dbReference type="AlphaFoldDB" id="A0A8J3D2Z1"/>
<protein>
    <submittedName>
        <fullName evidence="1">Uncharacterized protein</fullName>
    </submittedName>
</protein>
<reference evidence="1 2" key="1">
    <citation type="journal article" date="2014" name="Int. J. Syst. Evol. Microbiol.">
        <title>Complete genome sequence of Corynebacterium casei LMG S-19264T (=DSM 44701T), isolated from a smear-ripened cheese.</title>
        <authorList>
            <consortium name="US DOE Joint Genome Institute (JGI-PGF)"/>
            <person name="Walter F."/>
            <person name="Albersmeier A."/>
            <person name="Kalinowski J."/>
            <person name="Ruckert C."/>
        </authorList>
    </citation>
    <scope>NUCLEOTIDE SEQUENCE [LARGE SCALE GENOMIC DNA]</scope>
    <source>
        <strain evidence="1 2">KCTC 12866</strain>
    </source>
</reference>
<name>A0A8J3D2Z1_9BACT</name>
<accession>A0A8J3D2Z1</accession>
<evidence type="ECO:0000313" key="1">
    <source>
        <dbReference type="EMBL" id="GHB61780.1"/>
    </source>
</evidence>
<dbReference type="RefSeq" id="WP_189563658.1">
    <property type="nucleotide sequence ID" value="NZ_BMXF01000001.1"/>
</dbReference>
<proteinExistence type="predicted"/>
<evidence type="ECO:0000313" key="2">
    <source>
        <dbReference type="Proteomes" id="UP000598271"/>
    </source>
</evidence>
<comment type="caution">
    <text evidence="1">The sequence shown here is derived from an EMBL/GenBank/DDBJ whole genome shotgun (WGS) entry which is preliminary data.</text>
</comment>
<dbReference type="Proteomes" id="UP000598271">
    <property type="component" value="Unassembled WGS sequence"/>
</dbReference>
<gene>
    <name evidence="1" type="ORF">GCM10007390_14610</name>
</gene>
<organism evidence="1 2">
    <name type="scientific">Persicitalea jodogahamensis</name>
    <dbReference type="NCBI Taxonomy" id="402147"/>
    <lineage>
        <taxon>Bacteria</taxon>
        <taxon>Pseudomonadati</taxon>
        <taxon>Bacteroidota</taxon>
        <taxon>Cytophagia</taxon>
        <taxon>Cytophagales</taxon>
        <taxon>Spirosomataceae</taxon>
        <taxon>Persicitalea</taxon>
    </lineage>
</organism>
<sequence>MVFDIIKHDLPDFKSKLIDLLNLEVKANSFDPGELNAARNSLFYKHVDFKK</sequence>
<keyword evidence="2" id="KW-1185">Reference proteome</keyword>
<dbReference type="EMBL" id="BMXF01000001">
    <property type="protein sequence ID" value="GHB61780.1"/>
    <property type="molecule type" value="Genomic_DNA"/>
</dbReference>